<evidence type="ECO:0000259" key="2">
    <source>
        <dbReference type="Pfam" id="PF13439"/>
    </source>
</evidence>
<dbReference type="Gene3D" id="3.40.50.2000">
    <property type="entry name" value="Glycogen Phosphorylase B"/>
    <property type="match status" value="2"/>
</dbReference>
<feature type="non-terminal residue" evidence="3">
    <location>
        <position position="1"/>
    </location>
</feature>
<feature type="domain" description="Glycosyl transferase family 1" evidence="1">
    <location>
        <begin position="191"/>
        <end position="346"/>
    </location>
</feature>
<dbReference type="InterPro" id="IPR028098">
    <property type="entry name" value="Glyco_trans_4-like_N"/>
</dbReference>
<dbReference type="CDD" id="cd03801">
    <property type="entry name" value="GT4_PimA-like"/>
    <property type="match status" value="1"/>
</dbReference>
<evidence type="ECO:0008006" key="4">
    <source>
        <dbReference type="Google" id="ProtNLM"/>
    </source>
</evidence>
<dbReference type="PANTHER" id="PTHR45947">
    <property type="entry name" value="SULFOQUINOVOSYL TRANSFERASE SQD2"/>
    <property type="match status" value="1"/>
</dbReference>
<feature type="domain" description="Glycosyltransferase subfamily 4-like N-terminal" evidence="2">
    <location>
        <begin position="17"/>
        <end position="178"/>
    </location>
</feature>
<sequence length="374" mass="41284">VKILVLNWLDRENPQSGGAEVHLHEIFRRLVEWGHSVTLLCSAWPGCERRATLDGIDVHRVGGRYTLSLAAPVYFRRRLRTEGFDVVVEDLNKVPFFAPLWGVGAPVALIVHHLFGATAFQEASFPVAAATWLLERPVPRVFRSVPTVAVSDSTVEDLVGRGLPRSRIEIIHNGVDLEVLSPLPPEERFPEATLLFLGRLKRYKRVDLLLEAVAALVRRGISCRLLVAGRGDDQLRLEALRKSLNISEHVDFLGFISDAEKRDLLQKGWIHLLTSANEGWGISNLEAAACGTPTIASDVPGLRDSVVDGQTGFLVPHGDVETLSRRIEDLLGDDEKRQHLGVGARRFAEGFGWDASARAMEAFLSGTLRSSLAH</sequence>
<dbReference type="SUPFAM" id="SSF53756">
    <property type="entry name" value="UDP-Glycosyltransferase/glycogen phosphorylase"/>
    <property type="match status" value="1"/>
</dbReference>
<dbReference type="PANTHER" id="PTHR45947:SF3">
    <property type="entry name" value="SULFOQUINOVOSYL TRANSFERASE SQD2"/>
    <property type="match status" value="1"/>
</dbReference>
<gene>
    <name evidence="3" type="ORF">METZ01_LOCUS18953</name>
</gene>
<reference evidence="3" key="1">
    <citation type="submission" date="2018-05" db="EMBL/GenBank/DDBJ databases">
        <authorList>
            <person name="Lanie J.A."/>
            <person name="Ng W.-L."/>
            <person name="Kazmierczak K.M."/>
            <person name="Andrzejewski T.M."/>
            <person name="Davidsen T.M."/>
            <person name="Wayne K.J."/>
            <person name="Tettelin H."/>
            <person name="Glass J.I."/>
            <person name="Rusch D."/>
            <person name="Podicherti R."/>
            <person name="Tsui H.-C.T."/>
            <person name="Winkler M.E."/>
        </authorList>
    </citation>
    <scope>NUCLEOTIDE SEQUENCE</scope>
</reference>
<organism evidence="3">
    <name type="scientific">marine metagenome</name>
    <dbReference type="NCBI Taxonomy" id="408172"/>
    <lineage>
        <taxon>unclassified sequences</taxon>
        <taxon>metagenomes</taxon>
        <taxon>ecological metagenomes</taxon>
    </lineage>
</organism>
<dbReference type="AlphaFoldDB" id="A0A381PJ20"/>
<protein>
    <recommendedName>
        <fullName evidence="4">Glycosyltransferase subfamily 4-like N-terminal domain-containing protein</fullName>
    </recommendedName>
</protein>
<dbReference type="EMBL" id="UINC01000975">
    <property type="protein sequence ID" value="SUZ66099.1"/>
    <property type="molecule type" value="Genomic_DNA"/>
</dbReference>
<accession>A0A381PJ20</accession>
<dbReference type="Pfam" id="PF00534">
    <property type="entry name" value="Glycos_transf_1"/>
    <property type="match status" value="1"/>
</dbReference>
<dbReference type="InterPro" id="IPR001296">
    <property type="entry name" value="Glyco_trans_1"/>
</dbReference>
<proteinExistence type="predicted"/>
<evidence type="ECO:0000313" key="3">
    <source>
        <dbReference type="EMBL" id="SUZ66099.1"/>
    </source>
</evidence>
<dbReference type="InterPro" id="IPR050194">
    <property type="entry name" value="Glycosyltransferase_grp1"/>
</dbReference>
<name>A0A381PJ20_9ZZZZ</name>
<evidence type="ECO:0000259" key="1">
    <source>
        <dbReference type="Pfam" id="PF00534"/>
    </source>
</evidence>
<dbReference type="GO" id="GO:0016757">
    <property type="term" value="F:glycosyltransferase activity"/>
    <property type="evidence" value="ECO:0007669"/>
    <property type="project" value="InterPro"/>
</dbReference>
<dbReference type="Pfam" id="PF13439">
    <property type="entry name" value="Glyco_transf_4"/>
    <property type="match status" value="1"/>
</dbReference>